<dbReference type="InterPro" id="IPR029068">
    <property type="entry name" value="Glyas_Bleomycin-R_OHBP_Dase"/>
</dbReference>
<evidence type="ECO:0000313" key="2">
    <source>
        <dbReference type="EMBL" id="MEZ0491431.1"/>
    </source>
</evidence>
<dbReference type="InterPro" id="IPR004360">
    <property type="entry name" value="Glyas_Fos-R_dOase_dom"/>
</dbReference>
<evidence type="ECO:0000259" key="1">
    <source>
        <dbReference type="PROSITE" id="PS51819"/>
    </source>
</evidence>
<accession>A0ABV4HYD3</accession>
<dbReference type="SUPFAM" id="SSF54593">
    <property type="entry name" value="Glyoxalase/Bleomycin resistance protein/Dihydroxybiphenyl dioxygenase"/>
    <property type="match status" value="1"/>
</dbReference>
<feature type="domain" description="VOC" evidence="1">
    <location>
        <begin position="17"/>
        <end position="128"/>
    </location>
</feature>
<dbReference type="EMBL" id="JBGGTQ010000002">
    <property type="protein sequence ID" value="MEZ0491431.1"/>
    <property type="molecule type" value="Genomic_DNA"/>
</dbReference>
<dbReference type="InterPro" id="IPR052164">
    <property type="entry name" value="Anthracycline_SecMetBiosynth"/>
</dbReference>
<protein>
    <submittedName>
        <fullName evidence="2">VOC family protein</fullName>
    </submittedName>
</protein>
<sequence length="130" mass="14050">MTGHRAREVWEVDVANGVATVWVPVDDMDRAVEFYGTTLGLQVRSTSGDWSEVEAGGLTIGLNAREDTGKHADGGAVISFTPDSSLDEEVSRLRGQGVQFTGEISEHPWGRIAPFKDSEGNDLQFYAPPA</sequence>
<comment type="caution">
    <text evidence="2">The sequence shown here is derived from an EMBL/GenBank/DDBJ whole genome shotgun (WGS) entry which is preliminary data.</text>
</comment>
<dbReference type="PROSITE" id="PS51819">
    <property type="entry name" value="VOC"/>
    <property type="match status" value="1"/>
</dbReference>
<dbReference type="Gene3D" id="3.10.180.10">
    <property type="entry name" value="2,3-Dihydroxybiphenyl 1,2-Dioxygenase, domain 1"/>
    <property type="match status" value="1"/>
</dbReference>
<gene>
    <name evidence="2" type="ORF">AB2L28_04195</name>
</gene>
<dbReference type="InterPro" id="IPR037523">
    <property type="entry name" value="VOC_core"/>
</dbReference>
<dbReference type="Pfam" id="PF00903">
    <property type="entry name" value="Glyoxalase"/>
    <property type="match status" value="1"/>
</dbReference>
<dbReference type="Proteomes" id="UP001566476">
    <property type="component" value="Unassembled WGS sequence"/>
</dbReference>
<dbReference type="RefSeq" id="WP_370717475.1">
    <property type="nucleotide sequence ID" value="NZ_JBGGTQ010000002.1"/>
</dbReference>
<keyword evidence="3" id="KW-1185">Reference proteome</keyword>
<organism evidence="2 3">
    <name type="scientific">Kineococcus mangrovi</name>
    <dbReference type="NCBI Taxonomy" id="1660183"/>
    <lineage>
        <taxon>Bacteria</taxon>
        <taxon>Bacillati</taxon>
        <taxon>Actinomycetota</taxon>
        <taxon>Actinomycetes</taxon>
        <taxon>Kineosporiales</taxon>
        <taxon>Kineosporiaceae</taxon>
        <taxon>Kineococcus</taxon>
    </lineage>
</organism>
<reference evidence="2 3" key="1">
    <citation type="submission" date="2024-07" db="EMBL/GenBank/DDBJ databases">
        <authorList>
            <person name="Thanompreechachai J."/>
            <person name="Duangmal K."/>
        </authorList>
    </citation>
    <scope>NUCLEOTIDE SEQUENCE [LARGE SCALE GENOMIC DNA]</scope>
    <source>
        <strain evidence="2 3">TBRC 1896</strain>
    </source>
</reference>
<dbReference type="PANTHER" id="PTHR33993">
    <property type="entry name" value="GLYOXALASE-RELATED"/>
    <property type="match status" value="1"/>
</dbReference>
<evidence type="ECO:0000313" key="3">
    <source>
        <dbReference type="Proteomes" id="UP001566476"/>
    </source>
</evidence>
<proteinExistence type="predicted"/>
<name>A0ABV4HYD3_9ACTN</name>